<keyword evidence="8" id="KW-1185">Reference proteome</keyword>
<evidence type="ECO:0000256" key="5">
    <source>
        <dbReference type="RuleBase" id="RU003345"/>
    </source>
</evidence>
<dbReference type="Gene3D" id="3.40.309.10">
    <property type="entry name" value="Aldehyde Dehydrogenase, Chain A, domain 2"/>
    <property type="match status" value="1"/>
</dbReference>
<dbReference type="EMBL" id="JBFALK010000010">
    <property type="protein sequence ID" value="MEV0970834.1"/>
    <property type="molecule type" value="Genomic_DNA"/>
</dbReference>
<dbReference type="InterPro" id="IPR029510">
    <property type="entry name" value="Ald_DH_CS_GLU"/>
</dbReference>
<dbReference type="InterPro" id="IPR015590">
    <property type="entry name" value="Aldehyde_DH_dom"/>
</dbReference>
<dbReference type="InterPro" id="IPR016162">
    <property type="entry name" value="Ald_DH_N"/>
</dbReference>
<evidence type="ECO:0000256" key="3">
    <source>
        <dbReference type="ARBA" id="ARBA00023027"/>
    </source>
</evidence>
<name>A0ABV3GGQ9_MICGL</name>
<dbReference type="Proteomes" id="UP001551675">
    <property type="component" value="Unassembled WGS sequence"/>
</dbReference>
<reference evidence="7 8" key="1">
    <citation type="submission" date="2024-06" db="EMBL/GenBank/DDBJ databases">
        <title>The Natural Products Discovery Center: Release of the First 8490 Sequenced Strains for Exploring Actinobacteria Biosynthetic Diversity.</title>
        <authorList>
            <person name="Kalkreuter E."/>
            <person name="Kautsar S.A."/>
            <person name="Yang D."/>
            <person name="Bader C.D."/>
            <person name="Teijaro C.N."/>
            <person name="Fluegel L."/>
            <person name="Davis C.M."/>
            <person name="Simpson J.R."/>
            <person name="Lauterbach L."/>
            <person name="Steele A.D."/>
            <person name="Gui C."/>
            <person name="Meng S."/>
            <person name="Li G."/>
            <person name="Viehrig K."/>
            <person name="Ye F."/>
            <person name="Su P."/>
            <person name="Kiefer A.F."/>
            <person name="Nichols A."/>
            <person name="Cepeda A.J."/>
            <person name="Yan W."/>
            <person name="Fan B."/>
            <person name="Jiang Y."/>
            <person name="Adhikari A."/>
            <person name="Zheng C.-J."/>
            <person name="Schuster L."/>
            <person name="Cowan T.M."/>
            <person name="Smanski M.J."/>
            <person name="Chevrette M.G."/>
            <person name="De Carvalho L.P.S."/>
            <person name="Shen B."/>
        </authorList>
    </citation>
    <scope>NUCLEOTIDE SEQUENCE [LARGE SCALE GENOMIC DNA]</scope>
    <source>
        <strain evidence="7 8">NPDC050100</strain>
    </source>
</reference>
<evidence type="ECO:0000256" key="4">
    <source>
        <dbReference type="PROSITE-ProRule" id="PRU10007"/>
    </source>
</evidence>
<dbReference type="Pfam" id="PF00171">
    <property type="entry name" value="Aldedh"/>
    <property type="match status" value="1"/>
</dbReference>
<accession>A0ABV3GGQ9</accession>
<dbReference type="RefSeq" id="WP_358134537.1">
    <property type="nucleotide sequence ID" value="NZ_JBFALK010000010.1"/>
</dbReference>
<keyword evidence="2 5" id="KW-0560">Oxidoreductase</keyword>
<gene>
    <name evidence="7" type="ORF">AB0I59_19550</name>
</gene>
<feature type="domain" description="Aldehyde dehydrogenase" evidence="6">
    <location>
        <begin position="5"/>
        <end position="454"/>
    </location>
</feature>
<dbReference type="InterPro" id="IPR016163">
    <property type="entry name" value="Ald_DH_C"/>
</dbReference>
<evidence type="ECO:0000259" key="6">
    <source>
        <dbReference type="Pfam" id="PF00171"/>
    </source>
</evidence>
<feature type="active site" evidence="4">
    <location>
        <position position="231"/>
    </location>
</feature>
<dbReference type="CDD" id="cd07099">
    <property type="entry name" value="ALDH_DDALDH"/>
    <property type="match status" value="1"/>
</dbReference>
<comment type="similarity">
    <text evidence="1 5">Belongs to the aldehyde dehydrogenase family.</text>
</comment>
<evidence type="ECO:0000313" key="7">
    <source>
        <dbReference type="EMBL" id="MEV0970834.1"/>
    </source>
</evidence>
<dbReference type="PROSITE" id="PS00687">
    <property type="entry name" value="ALDEHYDE_DEHYDR_GLU"/>
    <property type="match status" value="1"/>
</dbReference>
<dbReference type="Gene3D" id="3.40.605.10">
    <property type="entry name" value="Aldehyde Dehydrogenase, Chain A, domain 1"/>
    <property type="match status" value="1"/>
</dbReference>
<keyword evidence="3" id="KW-0520">NAD</keyword>
<protein>
    <submittedName>
        <fullName evidence="7">Aldehyde dehydrogenase family protein</fullName>
    </submittedName>
</protein>
<proteinExistence type="inferred from homology"/>
<evidence type="ECO:0000256" key="2">
    <source>
        <dbReference type="ARBA" id="ARBA00023002"/>
    </source>
</evidence>
<evidence type="ECO:0000256" key="1">
    <source>
        <dbReference type="ARBA" id="ARBA00009986"/>
    </source>
</evidence>
<dbReference type="PANTHER" id="PTHR42986:SF1">
    <property type="entry name" value="BENZALDEHYDE DEHYDROGENASE YFMT"/>
    <property type="match status" value="1"/>
</dbReference>
<evidence type="ECO:0000313" key="8">
    <source>
        <dbReference type="Proteomes" id="UP001551675"/>
    </source>
</evidence>
<dbReference type="SUPFAM" id="SSF53720">
    <property type="entry name" value="ALDH-like"/>
    <property type="match status" value="1"/>
</dbReference>
<organism evidence="7 8">
    <name type="scientific">Microtetraspora glauca</name>
    <dbReference type="NCBI Taxonomy" id="1996"/>
    <lineage>
        <taxon>Bacteria</taxon>
        <taxon>Bacillati</taxon>
        <taxon>Actinomycetota</taxon>
        <taxon>Actinomycetes</taxon>
        <taxon>Streptosporangiales</taxon>
        <taxon>Streptosporangiaceae</taxon>
        <taxon>Microtetraspora</taxon>
    </lineage>
</organism>
<sequence>MSGGTYQVRDPRTGEIERPLCPPTPTELADLAARLRTAQPPWAALSPTRRAAVLSAWREEIASARDDLVAALTADTGRLTESVIEVDGVLGMLDRWAAQAPALLTPPAPRQANVPGVEIRGDGVPYPLVGVIAPWNFPLLLGLIDAIPALAAGCAVLVKPSEVTPRFIAPVMKTIARVPDLREVIAVVEGDGSTGAAVVNLVDAVAFTGSVATGRVVAVAAAQVFIPAFLELGGKDPAIVLAGADLDRAGSSILWGATTNAGQSCLSIERVYVEEAVFDEFVSRLVEKAERLTLACPRPGDGQIGPLIDPAQATVIERHLADAREKGATVRCGGRIEHIGGGTWCRPTVLTDVDHGMSVMTEETFGPVIPVMAVRDADHAVELANDSVYGLSGAVFAADTSAALAVADRLHVGAISVNDCALTAFVHDGEKNSFNSSGLGGSRMGPASLNRFQRRRSYLINNSSQPDPWWH</sequence>
<comment type="caution">
    <text evidence="7">The sequence shown here is derived from an EMBL/GenBank/DDBJ whole genome shotgun (WGS) entry which is preliminary data.</text>
</comment>
<dbReference type="InterPro" id="IPR016161">
    <property type="entry name" value="Ald_DH/histidinol_DH"/>
</dbReference>
<dbReference type="PANTHER" id="PTHR42986">
    <property type="entry name" value="BENZALDEHYDE DEHYDROGENASE YFMT"/>
    <property type="match status" value="1"/>
</dbReference>